<dbReference type="GO" id="GO:0008413">
    <property type="term" value="F:8-oxo-7,8-dihydroguanosine triphosphate pyrophosphatase activity"/>
    <property type="evidence" value="ECO:0007669"/>
    <property type="project" value="InterPro"/>
</dbReference>
<keyword evidence="6" id="KW-0460">Magnesium</keyword>
<comment type="catalytic activity">
    <reaction evidence="19">
        <text>O(6)-methyl-dGTP + H2O = O(6)-methyl-dGMP + diphosphate + H(+)</text>
        <dbReference type="Rhea" id="RHEA:67600"/>
        <dbReference type="ChEBI" id="CHEBI:15377"/>
        <dbReference type="ChEBI" id="CHEBI:15378"/>
        <dbReference type="ChEBI" id="CHEBI:33019"/>
        <dbReference type="ChEBI" id="CHEBI:169974"/>
        <dbReference type="ChEBI" id="CHEBI:169975"/>
    </reaction>
    <physiologicalReaction direction="left-to-right" evidence="19">
        <dbReference type="Rhea" id="RHEA:67601"/>
    </physiologicalReaction>
</comment>
<dbReference type="InterPro" id="IPR000086">
    <property type="entry name" value="NUDIX_hydrolase_dom"/>
</dbReference>
<evidence type="ECO:0000313" key="23">
    <source>
        <dbReference type="EMBL" id="CAB4597819.1"/>
    </source>
</evidence>
<dbReference type="AlphaFoldDB" id="A0A6J6GDA8"/>
<accession>A0A6J6GDA8</accession>
<comment type="catalytic activity">
    <reaction evidence="7">
        <text>8-oxo-dATP + H2O = 8-oxo-dAMP + diphosphate + H(+)</text>
        <dbReference type="Rhea" id="RHEA:65396"/>
        <dbReference type="ChEBI" id="CHEBI:15377"/>
        <dbReference type="ChEBI" id="CHEBI:15378"/>
        <dbReference type="ChEBI" id="CHEBI:33019"/>
        <dbReference type="ChEBI" id="CHEBI:71361"/>
        <dbReference type="ChEBI" id="CHEBI:172871"/>
    </reaction>
    <physiologicalReaction direction="left-to-right" evidence="7">
        <dbReference type="Rhea" id="RHEA:65397"/>
    </physiologicalReaction>
</comment>
<dbReference type="PROSITE" id="PS51462">
    <property type="entry name" value="NUDIX"/>
    <property type="match status" value="1"/>
</dbReference>
<evidence type="ECO:0000256" key="12">
    <source>
        <dbReference type="ARBA" id="ARBA00026218"/>
    </source>
</evidence>
<comment type="catalytic activity">
    <reaction evidence="9">
        <text>8-oxo-dGTP + H2O = 8-oxo-dGMP + diphosphate + H(+)</text>
        <dbReference type="Rhea" id="RHEA:31575"/>
        <dbReference type="ChEBI" id="CHEBI:15377"/>
        <dbReference type="ChEBI" id="CHEBI:15378"/>
        <dbReference type="ChEBI" id="CHEBI:33019"/>
        <dbReference type="ChEBI" id="CHEBI:63224"/>
        <dbReference type="ChEBI" id="CHEBI:77896"/>
    </reaction>
    <physiologicalReaction direction="left-to-right" evidence="9">
        <dbReference type="Rhea" id="RHEA:31576"/>
    </physiologicalReaction>
</comment>
<dbReference type="InterPro" id="IPR003563">
    <property type="entry name" value="8ODP"/>
</dbReference>
<dbReference type="GO" id="GO:0046872">
    <property type="term" value="F:metal ion binding"/>
    <property type="evidence" value="ECO:0007669"/>
    <property type="project" value="UniProtKB-KW"/>
</dbReference>
<dbReference type="PROSITE" id="PS00893">
    <property type="entry name" value="NUDIX_BOX"/>
    <property type="match status" value="1"/>
</dbReference>
<comment type="catalytic activity">
    <reaction evidence="8">
        <text>2-oxo-dATP + H2O = 2-oxo-dAMP + diphosphate + H(+)</text>
        <dbReference type="Rhea" id="RHEA:31583"/>
        <dbReference type="ChEBI" id="CHEBI:15377"/>
        <dbReference type="ChEBI" id="CHEBI:15378"/>
        <dbReference type="ChEBI" id="CHEBI:33019"/>
        <dbReference type="ChEBI" id="CHEBI:63212"/>
        <dbReference type="ChEBI" id="CHEBI:77897"/>
        <dbReference type="EC" id="3.6.1.56"/>
    </reaction>
    <physiologicalReaction direction="left-to-right" evidence="8">
        <dbReference type="Rhea" id="RHEA:31584"/>
    </physiologicalReaction>
</comment>
<dbReference type="GO" id="GO:0005737">
    <property type="term" value="C:cytoplasm"/>
    <property type="evidence" value="ECO:0007669"/>
    <property type="project" value="TreeGrafter"/>
</dbReference>
<evidence type="ECO:0000256" key="8">
    <source>
        <dbReference type="ARBA" id="ARBA00024459"/>
    </source>
</evidence>
<comment type="subunit">
    <text evidence="3">Monomer.</text>
</comment>
<evidence type="ECO:0000256" key="4">
    <source>
        <dbReference type="ARBA" id="ARBA00022723"/>
    </source>
</evidence>
<organism evidence="23">
    <name type="scientific">freshwater metagenome</name>
    <dbReference type="NCBI Taxonomy" id="449393"/>
    <lineage>
        <taxon>unclassified sequences</taxon>
        <taxon>metagenomes</taxon>
        <taxon>ecological metagenomes</taxon>
    </lineage>
</organism>
<dbReference type="SUPFAM" id="SSF55811">
    <property type="entry name" value="Nudix"/>
    <property type="match status" value="1"/>
</dbReference>
<evidence type="ECO:0000256" key="13">
    <source>
        <dbReference type="ARBA" id="ARBA00029673"/>
    </source>
</evidence>
<dbReference type="EMBL" id="CAEZUE010000124">
    <property type="protein sequence ID" value="CAB4597819.1"/>
    <property type="molecule type" value="Genomic_DNA"/>
</dbReference>
<evidence type="ECO:0000256" key="16">
    <source>
        <dbReference type="ARBA" id="ARBA00031927"/>
    </source>
</evidence>
<dbReference type="InterPro" id="IPR015797">
    <property type="entry name" value="NUDIX_hydrolase-like_dom_sf"/>
</dbReference>
<comment type="cofactor">
    <cofactor evidence="1">
        <name>Mg(2+)</name>
        <dbReference type="ChEBI" id="CHEBI:18420"/>
    </cofactor>
</comment>
<comment type="catalytic activity">
    <reaction evidence="10">
        <text>2-oxo-ATP + H2O = 2-oxo-AMP + diphosphate + H(+)</text>
        <dbReference type="Rhea" id="RHEA:67392"/>
        <dbReference type="ChEBI" id="CHEBI:15377"/>
        <dbReference type="ChEBI" id="CHEBI:15378"/>
        <dbReference type="ChEBI" id="CHEBI:33019"/>
        <dbReference type="ChEBI" id="CHEBI:71395"/>
        <dbReference type="ChEBI" id="CHEBI:172878"/>
    </reaction>
    <physiologicalReaction direction="left-to-right" evidence="10">
        <dbReference type="Rhea" id="RHEA:67393"/>
    </physiologicalReaction>
</comment>
<dbReference type="Gene3D" id="3.90.79.10">
    <property type="entry name" value="Nucleoside Triphosphate Pyrophosphohydrolase"/>
    <property type="match status" value="1"/>
</dbReference>
<dbReference type="GO" id="GO:0042262">
    <property type="term" value="P:DNA protection"/>
    <property type="evidence" value="ECO:0007669"/>
    <property type="project" value="InterPro"/>
</dbReference>
<evidence type="ECO:0000256" key="19">
    <source>
        <dbReference type="ARBA" id="ARBA00048894"/>
    </source>
</evidence>
<dbReference type="CDD" id="cd03427">
    <property type="entry name" value="NUDIX_MTH1_Nudt1"/>
    <property type="match status" value="1"/>
</dbReference>
<evidence type="ECO:0000256" key="21">
    <source>
        <dbReference type="ARBA" id="ARBA00053094"/>
    </source>
</evidence>
<protein>
    <recommendedName>
        <fullName evidence="12">Oxidized purine nucleoside triphosphate hydrolase</fullName>
        <ecNumber evidence="11">3.6.1.56</ecNumber>
    </recommendedName>
    <alternativeName>
        <fullName evidence="16">2-hydroxy-dATP diphosphatase</fullName>
    </alternativeName>
    <alternativeName>
        <fullName evidence="15">7,8-dihydro-8-oxoguanine triphosphatase</fullName>
    </alternativeName>
    <alternativeName>
        <fullName evidence="14">8-oxo-dGTPase</fullName>
    </alternativeName>
    <alternativeName>
        <fullName evidence="17">Methylated purine nucleoside triphosphate hydrolase</fullName>
    </alternativeName>
    <alternativeName>
        <fullName evidence="13">Nucleoside diphosphate-linked moiety X motif 1</fullName>
    </alternativeName>
</protein>
<dbReference type="PANTHER" id="PTHR43758:SF2">
    <property type="entry name" value="OXIDIZED PURINE NUCLEOSIDE TRIPHOSPHATE HYDROLASE"/>
    <property type="match status" value="1"/>
</dbReference>
<evidence type="ECO:0000256" key="11">
    <source>
        <dbReference type="ARBA" id="ARBA00026103"/>
    </source>
</evidence>
<keyword evidence="4" id="KW-0479">Metal-binding</keyword>
<comment type="similarity">
    <text evidence="2">Belongs to the Nudix hydrolase family.</text>
</comment>
<sequence length="155" mass="17318">MYDVCVVYLVRSRRTFFGTRTEILLGEKLTGLGAGKFVGAGGKLEPGESAVDAAVREVAEELGVVVAPQDLTPISCITYPFVDRPEWSQRSFGFVARQWTGTPRASDELAPRWFPTQRIPFQRMWADAELWLPRALSGEFVEDTFVFRANGTIVN</sequence>
<comment type="catalytic activity">
    <reaction evidence="18">
        <text>N(6)-methyl-ATP + H2O = N(6)-methyl-AMP + diphosphate + H(+)</text>
        <dbReference type="Rhea" id="RHEA:67608"/>
        <dbReference type="ChEBI" id="CHEBI:15377"/>
        <dbReference type="ChEBI" id="CHEBI:15378"/>
        <dbReference type="ChEBI" id="CHEBI:33019"/>
        <dbReference type="ChEBI" id="CHEBI:144842"/>
        <dbReference type="ChEBI" id="CHEBI:172873"/>
    </reaction>
    <physiologicalReaction direction="left-to-right" evidence="18">
        <dbReference type="Rhea" id="RHEA:67609"/>
    </physiologicalReaction>
</comment>
<evidence type="ECO:0000256" key="7">
    <source>
        <dbReference type="ARBA" id="ARBA00024448"/>
    </source>
</evidence>
<proteinExistence type="inferred from homology"/>
<evidence type="ECO:0000256" key="14">
    <source>
        <dbReference type="ARBA" id="ARBA00030634"/>
    </source>
</evidence>
<dbReference type="GO" id="GO:0008828">
    <property type="term" value="F:dATP diphosphatase activity"/>
    <property type="evidence" value="ECO:0007669"/>
    <property type="project" value="UniProtKB-EC"/>
</dbReference>
<evidence type="ECO:0000259" key="22">
    <source>
        <dbReference type="PROSITE" id="PS51462"/>
    </source>
</evidence>
<evidence type="ECO:0000256" key="5">
    <source>
        <dbReference type="ARBA" id="ARBA00022801"/>
    </source>
</evidence>
<dbReference type="PANTHER" id="PTHR43758">
    <property type="entry name" value="7,8-DIHYDRO-8-OXOGUANINE TRIPHOSPHATASE"/>
    <property type="match status" value="1"/>
</dbReference>
<reference evidence="23" key="1">
    <citation type="submission" date="2020-05" db="EMBL/GenBank/DDBJ databases">
        <authorList>
            <person name="Chiriac C."/>
            <person name="Salcher M."/>
            <person name="Ghai R."/>
            <person name="Kavagutti S V."/>
        </authorList>
    </citation>
    <scope>NUCLEOTIDE SEQUENCE</scope>
</reference>
<dbReference type="PRINTS" id="PR01403">
    <property type="entry name" value="8OXTPHPHTASE"/>
</dbReference>
<dbReference type="Pfam" id="PF00293">
    <property type="entry name" value="NUDIX"/>
    <property type="match status" value="1"/>
</dbReference>
<evidence type="ECO:0000256" key="1">
    <source>
        <dbReference type="ARBA" id="ARBA00001946"/>
    </source>
</evidence>
<evidence type="ECO:0000256" key="17">
    <source>
        <dbReference type="ARBA" id="ARBA00032071"/>
    </source>
</evidence>
<name>A0A6J6GDA8_9ZZZZ</name>
<gene>
    <name evidence="23" type="ORF">UFOPK1788_00897</name>
</gene>
<evidence type="ECO:0000256" key="15">
    <source>
        <dbReference type="ARBA" id="ARBA00030682"/>
    </source>
</evidence>
<dbReference type="InterPro" id="IPR020084">
    <property type="entry name" value="NUDIX_hydrolase_CS"/>
</dbReference>
<keyword evidence="5" id="KW-0378">Hydrolase</keyword>
<comment type="function">
    <text evidence="21">Oxidized purine nucleoside triphosphate hydrolase which is a prominent sanitizer of the oxidized nucleotide pool. Catalyzes the hydrolysis of 2-oxo-dATP (2-hydroxy-dATP) into 2-oxo-dAMP. Also has a significant hydrolase activity toward 2-oxo-ATP, 8-oxo-dGTP and 8-oxo-dATP. Through the hydrolysis of oxidized purine nucleoside triphosphates, prevents their incorporation into DNA and the subsequent transversions A:T to C:G and G:C to T:A. Also catalyzes the hydrolysis of methylated purine nucleoside triphosphate preventing their integration into DNA. Through this antimutagenic activity protects cells from oxidative stress.</text>
</comment>
<feature type="domain" description="Nudix hydrolase" evidence="22">
    <location>
        <begin position="1"/>
        <end position="140"/>
    </location>
</feature>
<evidence type="ECO:0000256" key="18">
    <source>
        <dbReference type="ARBA" id="ARBA00048002"/>
    </source>
</evidence>
<evidence type="ECO:0000256" key="10">
    <source>
        <dbReference type="ARBA" id="ARBA00024596"/>
    </source>
</evidence>
<evidence type="ECO:0000256" key="9">
    <source>
        <dbReference type="ARBA" id="ARBA00024486"/>
    </source>
</evidence>
<evidence type="ECO:0000256" key="2">
    <source>
        <dbReference type="ARBA" id="ARBA00005582"/>
    </source>
</evidence>
<comment type="catalytic activity">
    <reaction evidence="20">
        <text>N(6)-methyl-dATP + H2O = N(6)-methyl-dAMP + diphosphate + H(+)</text>
        <dbReference type="Rhea" id="RHEA:67604"/>
        <dbReference type="ChEBI" id="CHEBI:15377"/>
        <dbReference type="ChEBI" id="CHEBI:15378"/>
        <dbReference type="ChEBI" id="CHEBI:33019"/>
        <dbReference type="ChEBI" id="CHEBI:169976"/>
        <dbReference type="ChEBI" id="CHEBI:172872"/>
    </reaction>
    <physiologicalReaction direction="left-to-right" evidence="20">
        <dbReference type="Rhea" id="RHEA:67605"/>
    </physiologicalReaction>
</comment>
<dbReference type="EC" id="3.6.1.56" evidence="11"/>
<evidence type="ECO:0000256" key="20">
    <source>
        <dbReference type="ARBA" id="ARBA00049032"/>
    </source>
</evidence>
<evidence type="ECO:0000256" key="6">
    <source>
        <dbReference type="ARBA" id="ARBA00022842"/>
    </source>
</evidence>
<evidence type="ECO:0000256" key="3">
    <source>
        <dbReference type="ARBA" id="ARBA00011245"/>
    </source>
</evidence>